<evidence type="ECO:0000313" key="2">
    <source>
        <dbReference type="EMBL" id="SFU75318.1"/>
    </source>
</evidence>
<accession>A0A1I7IQX7</accession>
<gene>
    <name evidence="2" type="ORF">SAMN05216339_11042</name>
</gene>
<sequence length="58" mass="6382">MNMNIKEFTLIILTLSVTGSVTAADLSCRKDSFGTTRCNDGTTCHTDSFGTTRCNFKR</sequence>
<protein>
    <submittedName>
        <fullName evidence="2">Uncharacterized protein</fullName>
    </submittedName>
</protein>
<keyword evidence="1" id="KW-0732">Signal</keyword>
<feature type="signal peptide" evidence="1">
    <location>
        <begin position="1"/>
        <end position="23"/>
    </location>
</feature>
<name>A0A1I7IQX7_9PROT</name>
<evidence type="ECO:0000313" key="3">
    <source>
        <dbReference type="Proteomes" id="UP000183926"/>
    </source>
</evidence>
<proteinExistence type="predicted"/>
<evidence type="ECO:0000256" key="1">
    <source>
        <dbReference type="SAM" id="SignalP"/>
    </source>
</evidence>
<dbReference type="AlphaFoldDB" id="A0A1I7IQX7"/>
<organism evidence="2 3">
    <name type="scientific">Nitrosomonas eutropha</name>
    <dbReference type="NCBI Taxonomy" id="916"/>
    <lineage>
        <taxon>Bacteria</taxon>
        <taxon>Pseudomonadati</taxon>
        <taxon>Pseudomonadota</taxon>
        <taxon>Betaproteobacteria</taxon>
        <taxon>Nitrosomonadales</taxon>
        <taxon>Nitrosomonadaceae</taxon>
        <taxon>Nitrosomonas</taxon>
    </lineage>
</organism>
<dbReference type="EMBL" id="FPBL01000010">
    <property type="protein sequence ID" value="SFU75318.1"/>
    <property type="molecule type" value="Genomic_DNA"/>
</dbReference>
<feature type="chain" id="PRO_5010191316" evidence="1">
    <location>
        <begin position="24"/>
        <end position="58"/>
    </location>
</feature>
<reference evidence="2 3" key="1">
    <citation type="submission" date="2016-10" db="EMBL/GenBank/DDBJ databases">
        <authorList>
            <person name="de Groot N.N."/>
        </authorList>
    </citation>
    <scope>NUCLEOTIDE SEQUENCE [LARGE SCALE GENOMIC DNA]</scope>
    <source>
        <strain evidence="2 3">Nm24</strain>
    </source>
</reference>
<dbReference type="Proteomes" id="UP000183926">
    <property type="component" value="Unassembled WGS sequence"/>
</dbReference>